<organism evidence="3 4">
    <name type="scientific">Candidatus Nomurabacteria bacterium RIFCSPLOWO2_02_FULL_42_17</name>
    <dbReference type="NCBI Taxonomy" id="1801789"/>
    <lineage>
        <taxon>Bacteria</taxon>
        <taxon>Candidatus Nomuraibacteriota</taxon>
    </lineage>
</organism>
<dbReference type="GO" id="GO:0003700">
    <property type="term" value="F:DNA-binding transcription factor activity"/>
    <property type="evidence" value="ECO:0007669"/>
    <property type="project" value="InterPro"/>
</dbReference>
<evidence type="ECO:0008006" key="5">
    <source>
        <dbReference type="Google" id="ProtNLM"/>
    </source>
</evidence>
<dbReference type="GO" id="GO:0006352">
    <property type="term" value="P:DNA-templated transcription initiation"/>
    <property type="evidence" value="ECO:0007669"/>
    <property type="project" value="InterPro"/>
</dbReference>
<dbReference type="Proteomes" id="UP000177195">
    <property type="component" value="Unassembled WGS sequence"/>
</dbReference>
<dbReference type="InterPro" id="IPR007624">
    <property type="entry name" value="RNA_pol_sigma70_r3"/>
</dbReference>
<dbReference type="Pfam" id="PF04545">
    <property type="entry name" value="Sigma70_r4"/>
    <property type="match status" value="1"/>
</dbReference>
<dbReference type="InterPro" id="IPR036388">
    <property type="entry name" value="WH-like_DNA-bd_sf"/>
</dbReference>
<dbReference type="PANTHER" id="PTHR30603">
    <property type="entry name" value="RNA POLYMERASE SIGMA FACTOR RPO"/>
    <property type="match status" value="1"/>
</dbReference>
<accession>A0A1F6XSZ0</accession>
<evidence type="ECO:0000259" key="2">
    <source>
        <dbReference type="Pfam" id="PF04545"/>
    </source>
</evidence>
<gene>
    <name evidence="3" type="ORF">A3I25_01920</name>
</gene>
<sequence length="158" mass="18244">MVETISKYKQISRRLSQDLGRDPLPEEIATEMGVDIEKIRTIESISQEMLSLEQPVGDDDDKSTRGEFIADDKIPRPEQNVARRILSDQLRLVLADLSLKERKILEMRYGLQDGVQHTLEEVGGEFGVTRERIRQIEAKVHEKLRQNDKILRLHADLN</sequence>
<dbReference type="EMBL" id="MFVN01000016">
    <property type="protein sequence ID" value="OGI97259.1"/>
    <property type="molecule type" value="Genomic_DNA"/>
</dbReference>
<comment type="caution">
    <text evidence="3">The sequence shown here is derived from an EMBL/GenBank/DDBJ whole genome shotgun (WGS) entry which is preliminary data.</text>
</comment>
<feature type="domain" description="RNA polymerase sigma-70 region 3" evidence="1">
    <location>
        <begin position="3"/>
        <end position="80"/>
    </location>
</feature>
<evidence type="ECO:0000259" key="1">
    <source>
        <dbReference type="Pfam" id="PF04539"/>
    </source>
</evidence>
<dbReference type="PANTHER" id="PTHR30603:SF47">
    <property type="entry name" value="RNA POLYMERASE SIGMA FACTOR SIGD, CHLOROPLASTIC"/>
    <property type="match status" value="1"/>
</dbReference>
<reference evidence="3 4" key="1">
    <citation type="journal article" date="2016" name="Nat. Commun.">
        <title>Thousands of microbial genomes shed light on interconnected biogeochemical processes in an aquifer system.</title>
        <authorList>
            <person name="Anantharaman K."/>
            <person name="Brown C.T."/>
            <person name="Hug L.A."/>
            <person name="Sharon I."/>
            <person name="Castelle C.J."/>
            <person name="Probst A.J."/>
            <person name="Thomas B.C."/>
            <person name="Singh A."/>
            <person name="Wilkins M.J."/>
            <person name="Karaoz U."/>
            <person name="Brodie E.L."/>
            <person name="Williams K.H."/>
            <person name="Hubbard S.S."/>
            <person name="Banfield J.F."/>
        </authorList>
    </citation>
    <scope>NUCLEOTIDE SEQUENCE [LARGE SCALE GENOMIC DNA]</scope>
</reference>
<dbReference type="CDD" id="cd06171">
    <property type="entry name" value="Sigma70_r4"/>
    <property type="match status" value="1"/>
</dbReference>
<evidence type="ECO:0000313" key="3">
    <source>
        <dbReference type="EMBL" id="OGI97259.1"/>
    </source>
</evidence>
<dbReference type="Pfam" id="PF04539">
    <property type="entry name" value="Sigma70_r3"/>
    <property type="match status" value="1"/>
</dbReference>
<dbReference type="SUPFAM" id="SSF88659">
    <property type="entry name" value="Sigma3 and sigma4 domains of RNA polymerase sigma factors"/>
    <property type="match status" value="2"/>
</dbReference>
<name>A0A1F6XSZ0_9BACT</name>
<dbReference type="AlphaFoldDB" id="A0A1F6XSZ0"/>
<dbReference type="InterPro" id="IPR013324">
    <property type="entry name" value="RNA_pol_sigma_r3/r4-like"/>
</dbReference>
<dbReference type="Gene3D" id="1.10.10.10">
    <property type="entry name" value="Winged helix-like DNA-binding domain superfamily/Winged helix DNA-binding domain"/>
    <property type="match status" value="2"/>
</dbReference>
<feature type="domain" description="RNA polymerase sigma-70 region 4" evidence="2">
    <location>
        <begin position="93"/>
        <end position="146"/>
    </location>
</feature>
<evidence type="ECO:0000313" key="4">
    <source>
        <dbReference type="Proteomes" id="UP000177195"/>
    </source>
</evidence>
<dbReference type="PRINTS" id="PR00046">
    <property type="entry name" value="SIGMA70FCT"/>
</dbReference>
<protein>
    <recommendedName>
        <fullName evidence="5">RNA polymerase sigma-70 domain-containing protein</fullName>
    </recommendedName>
</protein>
<dbReference type="InterPro" id="IPR014284">
    <property type="entry name" value="RNA_pol_sigma-70_dom"/>
</dbReference>
<proteinExistence type="predicted"/>
<dbReference type="InterPro" id="IPR050239">
    <property type="entry name" value="Sigma-70_RNA_pol_init_factors"/>
</dbReference>
<dbReference type="InterPro" id="IPR007630">
    <property type="entry name" value="RNA_pol_sigma70_r4"/>
</dbReference>
<dbReference type="InterPro" id="IPR000943">
    <property type="entry name" value="RNA_pol_sigma70"/>
</dbReference>
<dbReference type="NCBIfam" id="TIGR02937">
    <property type="entry name" value="sigma70-ECF"/>
    <property type="match status" value="1"/>
</dbReference>